<evidence type="ECO:0000313" key="2">
    <source>
        <dbReference type="EMBL" id="EZQ10897.1"/>
    </source>
</evidence>
<dbReference type="Proteomes" id="UP000024332">
    <property type="component" value="Unassembled WGS sequence"/>
</dbReference>
<reference evidence="2 3" key="1">
    <citation type="submission" date="2014-03" db="EMBL/GenBank/DDBJ databases">
        <title>Draft genome sequence of the novel thermoacidophilic archaea Acidianus copahuensis ALE1 strain, isolated from Copahue volcanic area in Neuquen Argentina.</title>
        <authorList>
            <person name="Urbieta M.S."/>
            <person name="Rascovan N."/>
            <person name="Castro C."/>
            <person name="Revale S."/>
            <person name="Giaveno M.A."/>
            <person name="Vazquez M.P."/>
            <person name="Donati E.R."/>
        </authorList>
    </citation>
    <scope>NUCLEOTIDE SEQUENCE [LARGE SCALE GENOMIC DNA]</scope>
    <source>
        <strain evidence="2 3">ALE1</strain>
    </source>
</reference>
<evidence type="ECO:0000313" key="3">
    <source>
        <dbReference type="Proteomes" id="UP000024332"/>
    </source>
</evidence>
<dbReference type="OrthoDB" id="374114at2157"/>
<keyword evidence="1" id="KW-1133">Transmembrane helix</keyword>
<gene>
    <name evidence="2" type="ORF">CM19_03390</name>
</gene>
<keyword evidence="1" id="KW-0472">Membrane</keyword>
<comment type="caution">
    <text evidence="2">The sequence shown here is derived from an EMBL/GenBank/DDBJ whole genome shotgun (WGS) entry which is preliminary data.</text>
</comment>
<sequence length="279" mass="30728">MKLGILLFAILALGIAITPTLALNSNGTQYIAYSISYNSVSNSTFYSSNTQMDVHVNISSTSVGDKYNNTITITGKYFTNSTMMAMAYTLNKTINFTVHYLSNESLITKMEKMNLTQILNFTMQKMNSFSAYGISYQYNLTYKPNGTETVMFNGKSYTVNSFKLYEQNQLTTNFGHSKNHGLALKSYGIVQGNALVFTNGILYSANINSNSNSTGFFGKVMSESSLNIKLLSTNLPLPNSNALDSIMNTMTSNKLILSEIVASIAGIIGFVFLVIRHII</sequence>
<dbReference type="AlphaFoldDB" id="A0A031LR88"/>
<keyword evidence="1" id="KW-0812">Transmembrane</keyword>
<accession>A0A031LR88</accession>
<dbReference type="EMBL" id="JFZT01000019">
    <property type="protein sequence ID" value="EZQ10897.1"/>
    <property type="molecule type" value="Genomic_DNA"/>
</dbReference>
<dbReference type="STRING" id="1160895.CM19_03390"/>
<proteinExistence type="predicted"/>
<evidence type="ECO:0000256" key="1">
    <source>
        <dbReference type="SAM" id="Phobius"/>
    </source>
</evidence>
<organism evidence="2 3">
    <name type="scientific">Candidatus Acidianus copahuensis</name>
    <dbReference type="NCBI Taxonomy" id="1160895"/>
    <lineage>
        <taxon>Archaea</taxon>
        <taxon>Thermoproteota</taxon>
        <taxon>Thermoprotei</taxon>
        <taxon>Sulfolobales</taxon>
        <taxon>Sulfolobaceae</taxon>
        <taxon>Acidianus</taxon>
    </lineage>
</organism>
<keyword evidence="3" id="KW-1185">Reference proteome</keyword>
<feature type="transmembrane region" description="Helical" evidence="1">
    <location>
        <begin position="255"/>
        <end position="275"/>
    </location>
</feature>
<name>A0A031LR88_9CREN</name>
<dbReference type="RefSeq" id="WP_048098983.1">
    <property type="nucleotide sequence ID" value="NZ_JFZT01000019.1"/>
</dbReference>
<protein>
    <submittedName>
        <fullName evidence="2">Uncharacterized protein</fullName>
    </submittedName>
</protein>